<dbReference type="GO" id="GO:0005975">
    <property type="term" value="P:carbohydrate metabolic process"/>
    <property type="evidence" value="ECO:0007669"/>
    <property type="project" value="InterPro"/>
</dbReference>
<accession>A0AB34FFE5</accession>
<keyword evidence="4" id="KW-1185">Reference proteome</keyword>
<feature type="domain" description="Alpha-L-rhamnosidase C-terminal" evidence="2">
    <location>
        <begin position="533"/>
        <end position="601"/>
    </location>
</feature>
<gene>
    <name evidence="3" type="ORF">O9K51_08749</name>
</gene>
<organism evidence="3 4">
    <name type="scientific">Purpureocillium lavendulum</name>
    <dbReference type="NCBI Taxonomy" id="1247861"/>
    <lineage>
        <taxon>Eukaryota</taxon>
        <taxon>Fungi</taxon>
        <taxon>Dikarya</taxon>
        <taxon>Ascomycota</taxon>
        <taxon>Pezizomycotina</taxon>
        <taxon>Sordariomycetes</taxon>
        <taxon>Hypocreomycetidae</taxon>
        <taxon>Hypocreales</taxon>
        <taxon>Ophiocordycipitaceae</taxon>
        <taxon>Purpureocillium</taxon>
    </lineage>
</organism>
<dbReference type="EMBL" id="JAQHRD010000008">
    <property type="protein sequence ID" value="KAJ6438159.1"/>
    <property type="molecule type" value="Genomic_DNA"/>
</dbReference>
<proteinExistence type="predicted"/>
<dbReference type="PANTHER" id="PTHR34987">
    <property type="entry name" value="C, PUTATIVE (AFU_ORTHOLOGUE AFUA_3G02880)-RELATED"/>
    <property type="match status" value="1"/>
</dbReference>
<dbReference type="InterPro" id="IPR035396">
    <property type="entry name" value="Bac_rhamnosid6H"/>
</dbReference>
<dbReference type="Gene3D" id="1.50.10.10">
    <property type="match status" value="1"/>
</dbReference>
<dbReference type="GO" id="GO:0003824">
    <property type="term" value="F:catalytic activity"/>
    <property type="evidence" value="ECO:0007669"/>
    <property type="project" value="UniProtKB-ARBA"/>
</dbReference>
<comment type="caution">
    <text evidence="3">The sequence shown here is derived from an EMBL/GenBank/DDBJ whole genome shotgun (WGS) entry which is preliminary data.</text>
</comment>
<reference evidence="3" key="1">
    <citation type="submission" date="2023-01" db="EMBL/GenBank/DDBJ databases">
        <title>The growth and conidiation of Purpureocillium lavendulum are regulated by nitrogen source and histone H3K14 acetylation.</title>
        <authorList>
            <person name="Tang P."/>
            <person name="Han J."/>
            <person name="Zhang C."/>
            <person name="Tang P."/>
            <person name="Qi F."/>
            <person name="Zhang K."/>
            <person name="Liang L."/>
        </authorList>
    </citation>
    <scope>NUCLEOTIDE SEQUENCE</scope>
    <source>
        <strain evidence="3">YMF1.00683</strain>
    </source>
</reference>
<dbReference type="Proteomes" id="UP001163105">
    <property type="component" value="Unassembled WGS sequence"/>
</dbReference>
<dbReference type="SUPFAM" id="SSF48208">
    <property type="entry name" value="Six-hairpin glycosidases"/>
    <property type="match status" value="1"/>
</dbReference>
<dbReference type="Gene3D" id="2.60.420.10">
    <property type="entry name" value="Maltose phosphorylase, domain 3"/>
    <property type="match status" value="1"/>
</dbReference>
<protein>
    <submittedName>
        <fullName evidence="3">Alpha-L-rhamnosidase A</fullName>
    </submittedName>
</protein>
<dbReference type="Pfam" id="PF17389">
    <property type="entry name" value="Bac_rhamnosid6H"/>
    <property type="match status" value="1"/>
</dbReference>
<sequence>MRDSADNGPPEIVIDFGQNVAGILNINFAGSQNKTDGLPGLRLAFSETLEFLTNRSDFTRSDNARGEDKLTNGTDQIAVQNEPYTWRDLLGCQFEQQKVCSDGLHGFRYVKLWLEGLPSDAPYISSTGSIAISSVRLEWSAFLGTPESFTGWFECSNEELTQWWYDGVYTVDLGTDVFLANETEPRDARSPSLEGKQVLFDGAKRDRDPYVGDLAVASLTSYLSHDFAESTRNVLEDLALHQRADGWIPPASINNYSLPLFDYPLWWVVCSVDFTMYSGNTSYVEAYWPAILKVIDEYYPKYMEKDTGLLVKSAEMGYGDYAFLPRSGPVTYYNALYVHTLRYTSTLAAVLGRTDDAHRWASRAETLSKAVRKHNFDSRVKAFYDGGSCPNDKAGTYCDVHAQDGNSLAIISGIADKNTSTQILDYWHKAAARPYGNAFYDSSVLSPDDQFADRVYAFISYFELQARLMTPGASNSAFDEISRLYGWMSSHDPKITMWEGIGPNGSAYQGAFTSMAHGWSTGIVPLLSNHVLGVVPTKPGFKRWRICPVLEFGDVSWAKGEVPTPHGALGVSWAKRGHEQVTFNITVPHGTSGVLCLPEIGLRNRNVTVNGAPVAPDTFTQSRFGIEEEIPGVSLGEGAYSVMMGVA</sequence>
<name>A0AB34FFE5_9HYPO</name>
<evidence type="ECO:0000313" key="4">
    <source>
        <dbReference type="Proteomes" id="UP001163105"/>
    </source>
</evidence>
<evidence type="ECO:0000313" key="3">
    <source>
        <dbReference type="EMBL" id="KAJ6438159.1"/>
    </source>
</evidence>
<evidence type="ECO:0000259" key="1">
    <source>
        <dbReference type="Pfam" id="PF17389"/>
    </source>
</evidence>
<dbReference type="InterPro" id="IPR035398">
    <property type="entry name" value="Bac_rhamnosid_C"/>
</dbReference>
<dbReference type="Pfam" id="PF17390">
    <property type="entry name" value="Bac_rhamnosid_C"/>
    <property type="match status" value="1"/>
</dbReference>
<dbReference type="AlphaFoldDB" id="A0AB34FFE5"/>
<evidence type="ECO:0000259" key="2">
    <source>
        <dbReference type="Pfam" id="PF17390"/>
    </source>
</evidence>
<dbReference type="InterPro" id="IPR012341">
    <property type="entry name" value="6hp_glycosidase-like_sf"/>
</dbReference>
<dbReference type="PANTHER" id="PTHR34987:SF5">
    <property type="entry name" value="ALPHA-RHAMNOSIDASE"/>
    <property type="match status" value="1"/>
</dbReference>
<dbReference type="InterPro" id="IPR008928">
    <property type="entry name" value="6-hairpin_glycosidase_sf"/>
</dbReference>
<feature type="domain" description="Alpha-L-rhamnosidase six-hairpin glycosidase" evidence="1">
    <location>
        <begin position="198"/>
        <end position="417"/>
    </location>
</feature>